<evidence type="ECO:0000313" key="4">
    <source>
        <dbReference type="Proteomes" id="UP000475862"/>
    </source>
</evidence>
<dbReference type="SUPFAM" id="SSF57667">
    <property type="entry name" value="beta-beta-alpha zinc fingers"/>
    <property type="match status" value="1"/>
</dbReference>
<dbReference type="PANTHER" id="PTHR31511">
    <property type="entry name" value="PROTEIN CBG23764"/>
    <property type="match status" value="1"/>
</dbReference>
<dbReference type="SMART" id="SM00355">
    <property type="entry name" value="ZnF_C2H2"/>
    <property type="match status" value="2"/>
</dbReference>
<evidence type="ECO:0000256" key="1">
    <source>
        <dbReference type="PROSITE-ProRule" id="PRU00042"/>
    </source>
</evidence>
<dbReference type="InterPro" id="IPR012337">
    <property type="entry name" value="RNaseH-like_sf"/>
</dbReference>
<dbReference type="OrthoDB" id="8191949at2759"/>
<dbReference type="InterPro" id="IPR043502">
    <property type="entry name" value="DNA/RNA_pol_sf"/>
</dbReference>
<keyword evidence="1" id="KW-0863">Zinc-finger</keyword>
<keyword evidence="1" id="KW-0862">Zinc</keyword>
<comment type="caution">
    <text evidence="3">The sequence shown here is derived from an EMBL/GenBank/DDBJ whole genome shotgun (WGS) entry which is preliminary data.</text>
</comment>
<dbReference type="SUPFAM" id="SSF56672">
    <property type="entry name" value="DNA/RNA polymerases"/>
    <property type="match status" value="1"/>
</dbReference>
<dbReference type="GO" id="GO:0071897">
    <property type="term" value="P:DNA biosynthetic process"/>
    <property type="evidence" value="ECO:0007669"/>
    <property type="project" value="UniProtKB-ARBA"/>
</dbReference>
<protein>
    <recommendedName>
        <fullName evidence="2">C2H2-type domain-containing protein</fullName>
    </recommendedName>
</protein>
<reference evidence="3 4" key="1">
    <citation type="submission" date="2019-08" db="EMBL/GenBank/DDBJ databases">
        <title>The genome of the soybean aphid Biotype 1, its phylome, world population structure and adaptation to the North American continent.</title>
        <authorList>
            <person name="Giordano R."/>
            <person name="Donthu R.K."/>
            <person name="Hernandez A.G."/>
            <person name="Wright C.L."/>
            <person name="Zimin A.V."/>
        </authorList>
    </citation>
    <scope>NUCLEOTIDE SEQUENCE [LARGE SCALE GENOMIC DNA]</scope>
    <source>
        <tissue evidence="3">Whole aphids</tissue>
    </source>
</reference>
<evidence type="ECO:0000259" key="2">
    <source>
        <dbReference type="PROSITE" id="PS50157"/>
    </source>
</evidence>
<dbReference type="Gene3D" id="3.30.160.60">
    <property type="entry name" value="Classic Zinc Finger"/>
    <property type="match status" value="1"/>
</dbReference>
<dbReference type="InterPro" id="IPR038563">
    <property type="entry name" value="Endonuclease_7_sf"/>
</dbReference>
<dbReference type="AlphaFoldDB" id="A0A6G0SUQ8"/>
<dbReference type="InterPro" id="IPR044925">
    <property type="entry name" value="His-Me_finger_sf"/>
</dbReference>
<dbReference type="Pfam" id="PF02945">
    <property type="entry name" value="Endonuclease_7"/>
    <property type="match status" value="1"/>
</dbReference>
<dbReference type="SUPFAM" id="SSF54060">
    <property type="entry name" value="His-Me finger endonucleases"/>
    <property type="match status" value="1"/>
</dbReference>
<accession>A0A6G0SUQ8</accession>
<feature type="domain" description="C2H2-type" evidence="2">
    <location>
        <begin position="30"/>
        <end position="53"/>
    </location>
</feature>
<dbReference type="PANTHER" id="PTHR31511:SF12">
    <property type="entry name" value="RHO TERMINATION FACTOR N-TERMINAL DOMAIN-CONTAINING PROTEIN"/>
    <property type="match status" value="1"/>
</dbReference>
<dbReference type="InterPro" id="IPR013087">
    <property type="entry name" value="Znf_C2H2_type"/>
</dbReference>
<dbReference type="EMBL" id="VYZN01001960">
    <property type="protein sequence ID" value="KAE9521835.1"/>
    <property type="molecule type" value="Genomic_DNA"/>
</dbReference>
<keyword evidence="1" id="KW-0479">Metal-binding</keyword>
<dbReference type="PROSITE" id="PS50157">
    <property type="entry name" value="ZINC_FINGER_C2H2_2"/>
    <property type="match status" value="2"/>
</dbReference>
<feature type="domain" description="C2H2-type" evidence="2">
    <location>
        <begin position="2"/>
        <end position="29"/>
    </location>
</feature>
<proteinExistence type="predicted"/>
<gene>
    <name evidence="3" type="ORF">AGLY_017770</name>
</gene>
<dbReference type="GO" id="GO:0042575">
    <property type="term" value="C:DNA polymerase complex"/>
    <property type="evidence" value="ECO:0007669"/>
    <property type="project" value="UniProtKB-ARBA"/>
</dbReference>
<sequence>MFSCSVCDKTFTLIKNLHRHVKSHESHNKIVCSICSEIFTRRDNLIRHKKEKHRSNIIIQQQPTITKREIQDFFKPAKNIYDYNVQSRNGHKRPYHTENSNEAANAKKTRMSIVKTRGFIKTGTSLSNKINWYYVKNIDNLTNYRTFLESIKKDLIELLKTLSTKQPIKYNLKLEATYERPNVENSIENRAFKTSAKELFMDTDIEAKINQDFVNLLLEEEIYTSKGSGFTLQSIDGLLLGVYNYTPMGGSSYITLPEDIKNKKAIINPQNSDQQCFKWAILARHVSGNNKNQVAENYTTHEEKYNFSGLTFPTPVREIQTFEKNNLNTSVNIFGLRRENNKKHIIYPLKVVDEEKKDHFDLLIITNGDKSHYSYISNFSRLVRAQKTGHEETVIFCKRCFTSFDNRPRKNTLSGQAALDQHTRICGQHKPILPKMPDPGTLLEFDGWSNTQRHPFTIYADFEALLVKCTESKGGNTSAFQKHEPMSYGVFVMATENVPIDLLEKFELPQKPIIFRGNESRHDVAKRFVNEVTEIARKVEDLLTTNKPIIMTEEEQRTHAMKITCNLCKCIFSDKNPKVADHCHLSGKFRQTLCNTCNLKLQKPNFVPCFLHNLSNYDAHFIVTELGNDTKSISVIPNSEEKYISFSKHVSNNFSIRFIDSCRFMASKLSTLAENLITPGFAKFRETAKAFVPRDMDLVTRKGVYPYEYTDSWDKLEETSLPKEEDFYSTLTEEHINDKEYEHAVTVWNHFKCKTLGEYSDLYLKIDVLLLADVFENFRDLCLKTYHLDPAFYYTAPGFSFDCMLKYTKVKLELLSDYDTHLFFENSIRGGLTQASMRYAKANNKKTQDYDSTKPKSWVVYQDCNNLYGWAMSQYMPYGDFKWVEPKVLEFKQSDWLKKYIELNTGMRKKAKNEFEKDFFKLLNNAVFGKTMESLRKRFKMELVSCPRRLQKLINKQTFKNCTTYSKNLAAVSLENKIIMFNKPIYIGFAVLDISKTKMYEYHYNVMKAHYGKNITLMYTDTDSLVYYILTNDFYKDLAVNSNLLDKMDTSNLPKDHPCYIPDRKKIPGLFSDETDGLVMTEFCALRAKSYAYKLNGMEKIKAKGIRGHVVKYHMSFNDHKKCLFDDSDLDVFTQNVSIHSFKHQLKTIKSNKLTYNNYDDKRIILEDKVHTYAHGHYKSVLIKVLYLSTVNIILQMLLQIHLIFVISRNVSCKDCPLEALLV</sequence>
<evidence type="ECO:0000313" key="3">
    <source>
        <dbReference type="EMBL" id="KAE9521835.1"/>
    </source>
</evidence>
<dbReference type="Gene3D" id="3.40.1800.10">
    <property type="entry name" value="His-Me finger endonucleases"/>
    <property type="match status" value="1"/>
</dbReference>
<dbReference type="PROSITE" id="PS00028">
    <property type="entry name" value="ZINC_FINGER_C2H2_1"/>
    <property type="match status" value="2"/>
</dbReference>
<keyword evidence="4" id="KW-1185">Reference proteome</keyword>
<dbReference type="SUPFAM" id="SSF53098">
    <property type="entry name" value="Ribonuclease H-like"/>
    <property type="match status" value="1"/>
</dbReference>
<name>A0A6G0SUQ8_APHGL</name>
<dbReference type="InterPro" id="IPR004211">
    <property type="entry name" value="Endonuclease_7"/>
</dbReference>
<dbReference type="Proteomes" id="UP000475862">
    <property type="component" value="Unassembled WGS sequence"/>
</dbReference>
<organism evidence="3 4">
    <name type="scientific">Aphis glycines</name>
    <name type="common">Soybean aphid</name>
    <dbReference type="NCBI Taxonomy" id="307491"/>
    <lineage>
        <taxon>Eukaryota</taxon>
        <taxon>Metazoa</taxon>
        <taxon>Ecdysozoa</taxon>
        <taxon>Arthropoda</taxon>
        <taxon>Hexapoda</taxon>
        <taxon>Insecta</taxon>
        <taxon>Pterygota</taxon>
        <taxon>Neoptera</taxon>
        <taxon>Paraneoptera</taxon>
        <taxon>Hemiptera</taxon>
        <taxon>Sternorrhyncha</taxon>
        <taxon>Aphidomorpha</taxon>
        <taxon>Aphidoidea</taxon>
        <taxon>Aphididae</taxon>
        <taxon>Aphidini</taxon>
        <taxon>Aphis</taxon>
        <taxon>Aphis</taxon>
    </lineage>
</organism>
<dbReference type="GO" id="GO:0008270">
    <property type="term" value="F:zinc ion binding"/>
    <property type="evidence" value="ECO:0007669"/>
    <property type="project" value="UniProtKB-KW"/>
</dbReference>
<dbReference type="InterPro" id="IPR036236">
    <property type="entry name" value="Znf_C2H2_sf"/>
</dbReference>